<dbReference type="GO" id="GO:0046872">
    <property type="term" value="F:metal ion binding"/>
    <property type="evidence" value="ECO:0007669"/>
    <property type="project" value="UniProtKB-UniRule"/>
</dbReference>
<dbReference type="PANTHER" id="PTHR43660">
    <property type="entry name" value="DIPEPTIDYL CARBOXYPEPTIDASE"/>
    <property type="match status" value="1"/>
</dbReference>
<dbReference type="InterPro" id="IPR024077">
    <property type="entry name" value="Neurolysin/TOP_dom2"/>
</dbReference>
<evidence type="ECO:0000259" key="8">
    <source>
        <dbReference type="Pfam" id="PF01432"/>
    </source>
</evidence>
<keyword evidence="5 7" id="KW-0862">Zinc</keyword>
<proteinExistence type="inferred from homology"/>
<dbReference type="EMBL" id="BHZE01000002">
    <property type="protein sequence ID" value="GCD76828.1"/>
    <property type="molecule type" value="Genomic_DNA"/>
</dbReference>
<keyword evidence="10" id="KW-1185">Reference proteome</keyword>
<comment type="cofactor">
    <cofactor evidence="7">
        <name>Zn(2+)</name>
        <dbReference type="ChEBI" id="CHEBI:29105"/>
    </cofactor>
    <text evidence="7">Binds 1 zinc ion.</text>
</comment>
<evidence type="ECO:0000256" key="7">
    <source>
        <dbReference type="RuleBase" id="RU003435"/>
    </source>
</evidence>
<dbReference type="RefSeq" id="WP_124396897.1">
    <property type="nucleotide sequence ID" value="NZ_BHZE01000002.1"/>
</dbReference>
<evidence type="ECO:0000256" key="4">
    <source>
        <dbReference type="ARBA" id="ARBA00022801"/>
    </source>
</evidence>
<dbReference type="GO" id="GO:0005829">
    <property type="term" value="C:cytosol"/>
    <property type="evidence" value="ECO:0007669"/>
    <property type="project" value="TreeGrafter"/>
</dbReference>
<dbReference type="InterPro" id="IPR024079">
    <property type="entry name" value="MetalloPept_cat_dom_sf"/>
</dbReference>
<dbReference type="Proteomes" id="UP000286715">
    <property type="component" value="Unassembled WGS sequence"/>
</dbReference>
<keyword evidence="6 7" id="KW-0482">Metalloprotease</keyword>
<feature type="domain" description="Peptidase M3A/M3B catalytic" evidence="8">
    <location>
        <begin position="229"/>
        <end position="675"/>
    </location>
</feature>
<evidence type="ECO:0000256" key="3">
    <source>
        <dbReference type="ARBA" id="ARBA00022723"/>
    </source>
</evidence>
<dbReference type="PANTHER" id="PTHR43660:SF1">
    <property type="entry name" value="DIPEPTIDYL CARBOXYPEPTIDASE"/>
    <property type="match status" value="1"/>
</dbReference>
<evidence type="ECO:0000256" key="2">
    <source>
        <dbReference type="ARBA" id="ARBA00022670"/>
    </source>
</evidence>
<protein>
    <submittedName>
        <fullName evidence="9">Peptidase M3</fullName>
    </submittedName>
</protein>
<dbReference type="InterPro" id="IPR045090">
    <property type="entry name" value="Pept_M3A_M3B"/>
</dbReference>
<dbReference type="GO" id="GO:0004222">
    <property type="term" value="F:metalloendopeptidase activity"/>
    <property type="evidence" value="ECO:0007669"/>
    <property type="project" value="InterPro"/>
</dbReference>
<dbReference type="FunFam" id="3.40.390.10:FF:000009">
    <property type="entry name" value="Oligopeptidase A"/>
    <property type="match status" value="1"/>
</dbReference>
<dbReference type="GO" id="GO:0006508">
    <property type="term" value="P:proteolysis"/>
    <property type="evidence" value="ECO:0007669"/>
    <property type="project" value="UniProtKB-KW"/>
</dbReference>
<keyword evidence="2 7" id="KW-0645">Protease</keyword>
<evidence type="ECO:0000256" key="1">
    <source>
        <dbReference type="ARBA" id="ARBA00006040"/>
    </source>
</evidence>
<dbReference type="InterPro" id="IPR024080">
    <property type="entry name" value="Neurolysin/TOP_N"/>
</dbReference>
<dbReference type="Pfam" id="PF01432">
    <property type="entry name" value="Peptidase_M3"/>
    <property type="match status" value="1"/>
</dbReference>
<evidence type="ECO:0000313" key="9">
    <source>
        <dbReference type="EMBL" id="GCD76828.1"/>
    </source>
</evidence>
<dbReference type="Gene3D" id="3.40.390.10">
    <property type="entry name" value="Collagenase (Catalytic Domain)"/>
    <property type="match status" value="1"/>
</dbReference>
<accession>A0A401XIK9</accession>
<gene>
    <name evidence="9" type="primary">dcp1</name>
    <name evidence="9" type="ORF">JCM31826_03100</name>
</gene>
<dbReference type="Gene3D" id="1.10.1370.10">
    <property type="entry name" value="Neurolysin, domain 3"/>
    <property type="match status" value="1"/>
</dbReference>
<dbReference type="SUPFAM" id="SSF55486">
    <property type="entry name" value="Metalloproteases ('zincins'), catalytic domain"/>
    <property type="match status" value="1"/>
</dbReference>
<evidence type="ECO:0000256" key="6">
    <source>
        <dbReference type="ARBA" id="ARBA00023049"/>
    </source>
</evidence>
<organism evidence="9 10">
    <name type="scientific">Thermaurantimonas aggregans</name>
    <dbReference type="NCBI Taxonomy" id="2173829"/>
    <lineage>
        <taxon>Bacteria</taxon>
        <taxon>Pseudomonadati</taxon>
        <taxon>Bacteroidota</taxon>
        <taxon>Flavobacteriia</taxon>
        <taxon>Flavobacteriales</taxon>
        <taxon>Schleiferiaceae</taxon>
        <taxon>Thermaurantimonas</taxon>
    </lineage>
</organism>
<sequence>MNDLQNPLLQPFDTPFQIPPFDRIQPIHFKPAFDQALKEARAEVQFIAEDNSEPTFQNTVEALEYAGLRLNELSEIFFNLNSAETNDQIQHLAQEISPLLAEYSNDVLLNEKLFTRIHTVYQNTDQEALSPEQRMLLRKTYRAFTRNGALLDDEKKKQLRDIDQQLAVLTQKFAQNVLADTNAFELWLSESDLEGLPDFVREAAKEAATQKGKPDQWLITLQADSYIPFMTYSARRDLREQLFLAYGARAYRTKNDNTDIVCQIADLRRRRAQLLGFESHAHFVLEERMAGSPERVWQFLDFLKTHARPAALSDIEKLRQRAFADGLDSLQRWDVAYIMEKIKKEEIGIDDEHLKPYFPLQQVVQQGIFKLAQRLYGLQFRLRNDLPKYHPDVQTYEVTDADGHHLAIFMADYFPRPGKRAGAWMTQYRGQYRHLGREVRPIISIVCNFSKPTSSKPSLLTFDEVLTLFHEFGHALHGMLAHTTYPSLSGTNVYWDFVELPSQILENWCYTEPMLSSMARHYLTGEPLPADVIERLKRMKTFMEGYSTFRQLSFGVLDMHWHHTLTNTPDDLKAFELQSLADLDLLPPVDSTAISTSFSHIFHGAYAAGYYSYKWAEVLDADAFESFEQEGLFNPSVAQRFRQLLSAGGTIEPMELFVRFKGREPDPSALLRRAGLIK</sequence>
<keyword evidence="4 7" id="KW-0378">Hydrolase</keyword>
<evidence type="ECO:0000313" key="10">
    <source>
        <dbReference type="Proteomes" id="UP000286715"/>
    </source>
</evidence>
<evidence type="ECO:0000256" key="5">
    <source>
        <dbReference type="ARBA" id="ARBA00022833"/>
    </source>
</evidence>
<dbReference type="CDD" id="cd06456">
    <property type="entry name" value="M3A_DCP"/>
    <property type="match status" value="1"/>
</dbReference>
<dbReference type="InterPro" id="IPR034005">
    <property type="entry name" value="M3A_DCP"/>
</dbReference>
<dbReference type="Gene3D" id="1.20.1050.40">
    <property type="entry name" value="Endopeptidase. Chain P, domain 1"/>
    <property type="match status" value="1"/>
</dbReference>
<dbReference type="GO" id="GO:0004180">
    <property type="term" value="F:carboxypeptidase activity"/>
    <property type="evidence" value="ECO:0007669"/>
    <property type="project" value="TreeGrafter"/>
</dbReference>
<name>A0A401XIK9_9FLAO</name>
<reference evidence="9 10" key="1">
    <citation type="submission" date="2018-11" db="EMBL/GenBank/DDBJ databases">
        <title>Schleiferia aggregans sp. nov., a moderately thermophilic heterotrophic bacterium isolated from microbial mats at a terrestrial hot spring.</title>
        <authorList>
            <person name="Iino T."/>
            <person name="Ohkuma M."/>
            <person name="Haruta S."/>
        </authorList>
    </citation>
    <scope>NUCLEOTIDE SEQUENCE [LARGE SCALE GENOMIC DNA]</scope>
    <source>
        <strain evidence="9 10">LA</strain>
    </source>
</reference>
<keyword evidence="3 7" id="KW-0479">Metal-binding</keyword>
<comment type="similarity">
    <text evidence="1 7">Belongs to the peptidase M3 family.</text>
</comment>
<dbReference type="OrthoDB" id="9773538at2"/>
<comment type="caution">
    <text evidence="9">The sequence shown here is derived from an EMBL/GenBank/DDBJ whole genome shotgun (WGS) entry which is preliminary data.</text>
</comment>
<dbReference type="AlphaFoldDB" id="A0A401XIK9"/>
<dbReference type="InterPro" id="IPR001567">
    <property type="entry name" value="Pept_M3A_M3B_dom"/>
</dbReference>